<organism evidence="2 3">
    <name type="scientific">Thermoanaerobacterium saccharolyticum (strain DSM 8691 / JW/SL-YS485)</name>
    <dbReference type="NCBI Taxonomy" id="1094508"/>
    <lineage>
        <taxon>Bacteria</taxon>
        <taxon>Bacillati</taxon>
        <taxon>Bacillota</taxon>
        <taxon>Clostridia</taxon>
        <taxon>Thermoanaerobacterales</taxon>
        <taxon>Thermoanaerobacteraceae</taxon>
        <taxon>Thermoanaerobacterium</taxon>
    </lineage>
</organism>
<dbReference type="AlphaFoldDB" id="I3VS80"/>
<feature type="transmembrane region" description="Helical" evidence="1">
    <location>
        <begin position="38"/>
        <end position="56"/>
    </location>
</feature>
<keyword evidence="1" id="KW-0472">Membrane</keyword>
<dbReference type="STRING" id="1094508.Tsac_0345"/>
<keyword evidence="1" id="KW-0812">Transmembrane</keyword>
<protein>
    <submittedName>
        <fullName evidence="2">Uncharacterized protein</fullName>
    </submittedName>
</protein>
<sequence>MMRKSLSKNDIVFGTIYFLAATLYFISAETIWKPSAEINLFASLGFIAVATVYRYTKKKRFLRQKNNVVTVLKRGNFSNCSR</sequence>
<dbReference type="RefSeq" id="WP_014757296.1">
    <property type="nucleotide sequence ID" value="NC_017992.1"/>
</dbReference>
<reference evidence="2 3" key="1">
    <citation type="journal article" date="2014" name="Appl. Environ. Microbiol.">
        <title>Profile of Secreted Hydrolases, Associated Proteins, and SlpA in Thermoanaerobacterium saccharolyticum during the Degradation of Hemicellulose.</title>
        <authorList>
            <person name="Currie D.H."/>
            <person name="Guss A.M."/>
            <person name="Herring C.D."/>
            <person name="Giannone R.J."/>
            <person name="Johnson C.M."/>
            <person name="Lankford P.K."/>
            <person name="Brown S.D."/>
            <person name="Hettich R.L."/>
            <person name="Lynd L.R."/>
        </authorList>
    </citation>
    <scope>NUCLEOTIDE SEQUENCE [LARGE SCALE GENOMIC DNA]</scope>
    <source>
        <strain evidence="3">DSM 8691 / JW/SL-YS485</strain>
    </source>
</reference>
<evidence type="ECO:0000256" key="1">
    <source>
        <dbReference type="SAM" id="Phobius"/>
    </source>
</evidence>
<dbReference type="Proteomes" id="UP000006178">
    <property type="component" value="Chromosome"/>
</dbReference>
<feature type="transmembrane region" description="Helical" evidence="1">
    <location>
        <begin position="12"/>
        <end position="32"/>
    </location>
</feature>
<evidence type="ECO:0000313" key="2">
    <source>
        <dbReference type="EMBL" id="AFK85375.1"/>
    </source>
</evidence>
<dbReference type="BioCyc" id="TSAC1094508:GLMA-344-MONOMER"/>
<keyword evidence="1" id="KW-1133">Transmembrane helix</keyword>
<proteinExistence type="predicted"/>
<keyword evidence="3" id="KW-1185">Reference proteome</keyword>
<evidence type="ECO:0000313" key="3">
    <source>
        <dbReference type="Proteomes" id="UP000006178"/>
    </source>
</evidence>
<gene>
    <name evidence="2" type="ordered locus">Tsac_0345</name>
</gene>
<dbReference type="KEGG" id="tsh:Tsac_0345"/>
<accession>I3VS80</accession>
<name>I3VS80_THESW</name>
<dbReference type="EMBL" id="CP003184">
    <property type="protein sequence ID" value="AFK85375.1"/>
    <property type="molecule type" value="Genomic_DNA"/>
</dbReference>
<dbReference type="PATRIC" id="fig|1094508.3.peg.347"/>